<dbReference type="Proteomes" id="UP000070299">
    <property type="component" value="Unassembled WGS sequence"/>
</dbReference>
<organism evidence="2 3">
    <name type="scientific">Paraglaciecola hydrolytica</name>
    <dbReference type="NCBI Taxonomy" id="1799789"/>
    <lineage>
        <taxon>Bacteria</taxon>
        <taxon>Pseudomonadati</taxon>
        <taxon>Pseudomonadota</taxon>
        <taxon>Gammaproteobacteria</taxon>
        <taxon>Alteromonadales</taxon>
        <taxon>Alteromonadaceae</taxon>
        <taxon>Paraglaciecola</taxon>
    </lineage>
</organism>
<accession>A0A136A6T6</accession>
<reference evidence="3" key="1">
    <citation type="submission" date="2016-02" db="EMBL/GenBank/DDBJ databases">
        <authorList>
            <person name="Schultz-Johansen M."/>
            <person name="Glaring M.A."/>
            <person name="Bech P.K."/>
            <person name="Stougaard P."/>
        </authorList>
    </citation>
    <scope>NUCLEOTIDE SEQUENCE [LARGE SCALE GENOMIC DNA]</scope>
    <source>
        <strain evidence="3">S66</strain>
    </source>
</reference>
<dbReference type="STRING" id="1799789.AX660_00290"/>
<sequence length="175" mass="20344">MKKLLVPLMTSSLLLCTTQVLSQAQVEINWENPEKYRDVRPTMESRVKFREHTFEQLLEYLQKLAAKLPDDQKLSLNVTNLDLAGQVWPASFVGFGHGASDVRVIKNMDIPRISFTYKLVNTTGELIQEGDVELKDMAFMDRANRFFSSESLRYEKNMLKDWFDDEFPELMVKTN</sequence>
<dbReference type="EMBL" id="LSNE01000001">
    <property type="protein sequence ID" value="KXI30942.1"/>
    <property type="molecule type" value="Genomic_DNA"/>
</dbReference>
<evidence type="ECO:0000256" key="1">
    <source>
        <dbReference type="SAM" id="SignalP"/>
    </source>
</evidence>
<feature type="chain" id="PRO_5007469712" description="DUF3016 domain-containing protein" evidence="1">
    <location>
        <begin position="23"/>
        <end position="175"/>
    </location>
</feature>
<protein>
    <recommendedName>
        <fullName evidence="4">DUF3016 domain-containing protein</fullName>
    </recommendedName>
</protein>
<keyword evidence="1" id="KW-0732">Signal</keyword>
<keyword evidence="3" id="KW-1185">Reference proteome</keyword>
<feature type="signal peptide" evidence="1">
    <location>
        <begin position="1"/>
        <end position="22"/>
    </location>
</feature>
<comment type="caution">
    <text evidence="2">The sequence shown here is derived from an EMBL/GenBank/DDBJ whole genome shotgun (WGS) entry which is preliminary data.</text>
</comment>
<name>A0A136A6T6_9ALTE</name>
<dbReference type="AlphaFoldDB" id="A0A136A6T6"/>
<dbReference type="RefSeq" id="WP_068370792.1">
    <property type="nucleotide sequence ID" value="NZ_LSNE01000001.1"/>
</dbReference>
<evidence type="ECO:0000313" key="3">
    <source>
        <dbReference type="Proteomes" id="UP000070299"/>
    </source>
</evidence>
<evidence type="ECO:0008006" key="4">
    <source>
        <dbReference type="Google" id="ProtNLM"/>
    </source>
</evidence>
<evidence type="ECO:0000313" key="2">
    <source>
        <dbReference type="EMBL" id="KXI30942.1"/>
    </source>
</evidence>
<dbReference type="InterPro" id="IPR021557">
    <property type="entry name" value="DUF3016"/>
</dbReference>
<dbReference type="Pfam" id="PF11454">
    <property type="entry name" value="DUF3016"/>
    <property type="match status" value="1"/>
</dbReference>
<proteinExistence type="predicted"/>
<gene>
    <name evidence="2" type="ORF">AX660_00290</name>
</gene>
<dbReference type="OrthoDB" id="195620at2"/>